<dbReference type="GO" id="GO:0004423">
    <property type="term" value="F:iduronate-2-sulfatase activity"/>
    <property type="evidence" value="ECO:0007669"/>
    <property type="project" value="InterPro"/>
</dbReference>
<dbReference type="CDD" id="cd16030">
    <property type="entry name" value="iduronate-2-sulfatase"/>
    <property type="match status" value="1"/>
</dbReference>
<dbReference type="InterPro" id="IPR017850">
    <property type="entry name" value="Alkaline_phosphatase_core_sf"/>
</dbReference>
<evidence type="ECO:0000256" key="6">
    <source>
        <dbReference type="ARBA" id="ARBA00022837"/>
    </source>
</evidence>
<feature type="chain" id="PRO_5036721111" evidence="7">
    <location>
        <begin position="20"/>
        <end position="521"/>
    </location>
</feature>
<comment type="caution">
    <text evidence="9">The sequence shown here is derived from an EMBL/GenBank/DDBJ whole genome shotgun (WGS) entry which is preliminary data.</text>
</comment>
<proteinExistence type="inferred from homology"/>
<keyword evidence="6" id="KW-0106">Calcium</keyword>
<comment type="cofactor">
    <cofactor evidence="1">
        <name>Ca(2+)</name>
        <dbReference type="ChEBI" id="CHEBI:29108"/>
    </cofactor>
</comment>
<evidence type="ECO:0000256" key="1">
    <source>
        <dbReference type="ARBA" id="ARBA00001913"/>
    </source>
</evidence>
<dbReference type="Pfam" id="PF00884">
    <property type="entry name" value="Sulfatase"/>
    <property type="match status" value="1"/>
</dbReference>
<evidence type="ECO:0000256" key="2">
    <source>
        <dbReference type="ARBA" id="ARBA00008779"/>
    </source>
</evidence>
<dbReference type="GO" id="GO:0005737">
    <property type="term" value="C:cytoplasm"/>
    <property type="evidence" value="ECO:0007669"/>
    <property type="project" value="TreeGrafter"/>
</dbReference>
<keyword evidence="5" id="KW-0378">Hydrolase</keyword>
<evidence type="ECO:0000259" key="8">
    <source>
        <dbReference type="Pfam" id="PF00884"/>
    </source>
</evidence>
<dbReference type="InterPro" id="IPR035874">
    <property type="entry name" value="IDS"/>
</dbReference>
<evidence type="ECO:0000256" key="4">
    <source>
        <dbReference type="ARBA" id="ARBA00022729"/>
    </source>
</evidence>
<sequence length="521" mass="58342">MKRLLALALLFTLHTTHFTLPPLFAESEQRPNFLFIAIDDLKPILGHQSELPGNFLQEIYPDPQKRAEVRKILTPNMDRLATSGVAFNRAFCASSVCRPSRTALMTGLRPHVSGQTTNSHGYFRTEDKPDFVRNVITLPQFLKDKGYLTAGTGKIFHTGNDLESDAEISWTQWFNKAPAPVDQGKRQKSKWSSDDYKKSKMTFGADLGPVEGQEDYGNADLIARLLENGKVQVGKRSTSITPEHPFFLACGIFRPHLPLFAPKELIDLFPIEDIALGREHIERFRQDLADTPDGLPQDPLKGPLGDALRVGLEKGKEYGIENGDIIAYRDAIRHYLASVALADRCVGRLLDALENSPYADNTIVILWSDHGWYLGEKYLFLKTRVWDEAANCVLTIRDPRSNQQGAGPCSTPVNLQDLYPTISALAGLTPPPHVAGASIQHLIQDPSAEHNIPSLTTWHGNEGIRIGPWAYLRYDKDPNKVELYHIPSDPDELKNLAHNPEYKSKLKELDQLLDTTLTSKR</sequence>
<evidence type="ECO:0000256" key="7">
    <source>
        <dbReference type="SAM" id="SignalP"/>
    </source>
</evidence>
<keyword evidence="10" id="KW-1185">Reference proteome</keyword>
<dbReference type="EMBL" id="JAENIL010000080">
    <property type="protein sequence ID" value="MBK1880294.1"/>
    <property type="molecule type" value="Genomic_DNA"/>
</dbReference>
<evidence type="ECO:0000313" key="10">
    <source>
        <dbReference type="Proteomes" id="UP000617628"/>
    </source>
</evidence>
<dbReference type="RefSeq" id="WP_200359107.1">
    <property type="nucleotide sequence ID" value="NZ_JAENIL010000080.1"/>
</dbReference>
<evidence type="ECO:0000313" key="9">
    <source>
        <dbReference type="EMBL" id="MBK1880294.1"/>
    </source>
</evidence>
<dbReference type="Proteomes" id="UP000617628">
    <property type="component" value="Unassembled WGS sequence"/>
</dbReference>
<name>A0A934VU87_9BACT</name>
<accession>A0A934VU87</accession>
<dbReference type="Gene3D" id="3.40.720.10">
    <property type="entry name" value="Alkaline Phosphatase, subunit A"/>
    <property type="match status" value="1"/>
</dbReference>
<keyword evidence="3" id="KW-0479">Metal-binding</keyword>
<dbReference type="PANTHER" id="PTHR45953:SF1">
    <property type="entry name" value="IDURONATE 2-SULFATASE"/>
    <property type="match status" value="1"/>
</dbReference>
<keyword evidence="4 7" id="KW-0732">Signal</keyword>
<dbReference type="InterPro" id="IPR000917">
    <property type="entry name" value="Sulfatase_N"/>
</dbReference>
<gene>
    <name evidence="9" type="ORF">JIN87_25645</name>
</gene>
<organism evidence="9 10">
    <name type="scientific">Pelagicoccus mobilis</name>
    <dbReference type="NCBI Taxonomy" id="415221"/>
    <lineage>
        <taxon>Bacteria</taxon>
        <taxon>Pseudomonadati</taxon>
        <taxon>Verrucomicrobiota</taxon>
        <taxon>Opitutia</taxon>
        <taxon>Puniceicoccales</taxon>
        <taxon>Pelagicoccaceae</taxon>
        <taxon>Pelagicoccus</taxon>
    </lineage>
</organism>
<comment type="similarity">
    <text evidence="2">Belongs to the sulfatase family.</text>
</comment>
<feature type="domain" description="Sulfatase N-terminal" evidence="8">
    <location>
        <begin position="73"/>
        <end position="427"/>
    </location>
</feature>
<dbReference type="AlphaFoldDB" id="A0A934VU87"/>
<reference evidence="9" key="1">
    <citation type="submission" date="2021-01" db="EMBL/GenBank/DDBJ databases">
        <title>Modified the classification status of verrucomicrobia.</title>
        <authorList>
            <person name="Feng X."/>
        </authorList>
    </citation>
    <scope>NUCLEOTIDE SEQUENCE</scope>
    <source>
        <strain evidence="9">KCTC 13126</strain>
    </source>
</reference>
<dbReference type="GO" id="GO:0046872">
    <property type="term" value="F:metal ion binding"/>
    <property type="evidence" value="ECO:0007669"/>
    <property type="project" value="UniProtKB-KW"/>
</dbReference>
<evidence type="ECO:0000256" key="3">
    <source>
        <dbReference type="ARBA" id="ARBA00022723"/>
    </source>
</evidence>
<protein>
    <submittedName>
        <fullName evidence="9">Sulfatase</fullName>
    </submittedName>
</protein>
<feature type="signal peptide" evidence="7">
    <location>
        <begin position="1"/>
        <end position="19"/>
    </location>
</feature>
<dbReference type="SUPFAM" id="SSF53649">
    <property type="entry name" value="Alkaline phosphatase-like"/>
    <property type="match status" value="1"/>
</dbReference>
<evidence type="ECO:0000256" key="5">
    <source>
        <dbReference type="ARBA" id="ARBA00022801"/>
    </source>
</evidence>
<dbReference type="PANTHER" id="PTHR45953">
    <property type="entry name" value="IDURONATE 2-SULFATASE"/>
    <property type="match status" value="1"/>
</dbReference>